<gene>
    <name evidence="2" type="ORF">Cboi02_000442400</name>
</gene>
<sequence length="634" mass="73434">MSDSKVLSVEFFYEDPPNGYFSPQYPIIGGTGTNFENLTKSTDDLYVKIKFLKKLDKVDTINITFSGELNITFEHQYTVEVYTPDQLNRISRTRRYNQTKVEILTEKLSLFNFTQNLFDNPKSTFEKDEEIILKFNEFKFPFDKFYLPSSYEFSCPNWQLSINYGLTVDLQRPKSFFSKHYKQYLKLDYQSGNYFDLGRNLNYLDSNTSLKDRDSHCFKKKPRRFILDEGTNLVENPLEGSHRHTRIFRSMFSDNYKKSNYKNLTKDVDLVLKFKPNSFINNLKNSFDITENFISQLGVLRIETNSIVKNNLVPDYVINKKSTELGKFHFKYVKINMIDHLNIHCKGFNSGPLQKKTALIDTIVYKRQDETVSPQFINGYNNTDDLNDAKANNFSMNTTDTLKIDSDDKDISISFDLCNFKQDPENEERYFTELSIGELLKNSLSSVSFPKPILSSFNMPNYFENDVSIEIEIGIDSRFKDEEKTKIYKLNFGVILTNNSRLPQQVNQYSGENQYNNGYVTATSEKNSQDQYINNNSYNNANGVVLNQAPALDPTPQFSLNQNQQQQYQGYSSHVYPQNTSQPLSNPPSTGMTDGYYNTEEEEDLPPPQYNEIFDSSGIGNESTNHSTNHVAKQ</sequence>
<proteinExistence type="predicted"/>
<dbReference type="InterPro" id="IPR014752">
    <property type="entry name" value="Arrestin-like_C"/>
</dbReference>
<dbReference type="AlphaFoldDB" id="A0A9W6T3L3"/>
<dbReference type="Gene3D" id="2.60.40.640">
    <property type="match status" value="1"/>
</dbReference>
<accession>A0A9W6T3L3</accession>
<feature type="compositionally biased region" description="Polar residues" evidence="1">
    <location>
        <begin position="618"/>
        <end position="634"/>
    </location>
</feature>
<evidence type="ECO:0000313" key="3">
    <source>
        <dbReference type="Proteomes" id="UP001165120"/>
    </source>
</evidence>
<feature type="compositionally biased region" description="Polar residues" evidence="1">
    <location>
        <begin position="570"/>
        <end position="592"/>
    </location>
</feature>
<dbReference type="Proteomes" id="UP001165120">
    <property type="component" value="Unassembled WGS sequence"/>
</dbReference>
<feature type="region of interest" description="Disordered" evidence="1">
    <location>
        <begin position="549"/>
        <end position="634"/>
    </location>
</feature>
<reference evidence="2" key="1">
    <citation type="submission" date="2023-04" db="EMBL/GenBank/DDBJ databases">
        <title>Candida boidinii NBRC 10035.</title>
        <authorList>
            <person name="Ichikawa N."/>
            <person name="Sato H."/>
            <person name="Tonouchi N."/>
        </authorList>
    </citation>
    <scope>NUCLEOTIDE SEQUENCE</scope>
    <source>
        <strain evidence="2">NBRC 10035</strain>
    </source>
</reference>
<dbReference type="EMBL" id="BSXN01001783">
    <property type="protein sequence ID" value="GME74463.1"/>
    <property type="molecule type" value="Genomic_DNA"/>
</dbReference>
<evidence type="ECO:0000313" key="2">
    <source>
        <dbReference type="EMBL" id="GME74463.1"/>
    </source>
</evidence>
<comment type="caution">
    <text evidence="2">The sequence shown here is derived from an EMBL/GenBank/DDBJ whole genome shotgun (WGS) entry which is preliminary data.</text>
</comment>
<evidence type="ECO:0000256" key="1">
    <source>
        <dbReference type="SAM" id="MobiDB-lite"/>
    </source>
</evidence>
<keyword evidence="3" id="KW-1185">Reference proteome</keyword>
<organism evidence="2 3">
    <name type="scientific">Candida boidinii</name>
    <name type="common">Yeast</name>
    <dbReference type="NCBI Taxonomy" id="5477"/>
    <lineage>
        <taxon>Eukaryota</taxon>
        <taxon>Fungi</taxon>
        <taxon>Dikarya</taxon>
        <taxon>Ascomycota</taxon>
        <taxon>Saccharomycotina</taxon>
        <taxon>Pichiomycetes</taxon>
        <taxon>Pichiales</taxon>
        <taxon>Pichiaceae</taxon>
        <taxon>Ogataea</taxon>
        <taxon>Ogataea/Candida clade</taxon>
    </lineage>
</organism>
<name>A0A9W6T3L3_CANBO</name>
<protein>
    <submittedName>
        <fullName evidence="2">Unnamed protein product</fullName>
    </submittedName>
</protein>